<evidence type="ECO:0000313" key="4">
    <source>
        <dbReference type="Proteomes" id="UP001224661"/>
    </source>
</evidence>
<feature type="region of interest" description="Disordered" evidence="1">
    <location>
        <begin position="196"/>
        <end position="285"/>
    </location>
</feature>
<evidence type="ECO:0008006" key="5">
    <source>
        <dbReference type="Google" id="ProtNLM"/>
    </source>
</evidence>
<evidence type="ECO:0000313" key="3">
    <source>
        <dbReference type="EMBL" id="MDI3385013.1"/>
    </source>
</evidence>
<comment type="caution">
    <text evidence="3">The sequence shown here is derived from an EMBL/GenBank/DDBJ whole genome shotgun (WGS) entry which is preliminary data.</text>
</comment>
<keyword evidence="4" id="KW-1185">Reference proteome</keyword>
<evidence type="ECO:0000256" key="2">
    <source>
        <dbReference type="SAM" id="Phobius"/>
    </source>
</evidence>
<gene>
    <name evidence="3" type="ORF">QIS99_02105</name>
</gene>
<organism evidence="3 4">
    <name type="scientific">Streptomyces solicavernae</name>
    <dbReference type="NCBI Taxonomy" id="3043614"/>
    <lineage>
        <taxon>Bacteria</taxon>
        <taxon>Bacillati</taxon>
        <taxon>Actinomycetota</taxon>
        <taxon>Actinomycetes</taxon>
        <taxon>Kitasatosporales</taxon>
        <taxon>Streptomycetaceae</taxon>
        <taxon>Streptomyces</taxon>
    </lineage>
</organism>
<feature type="transmembrane region" description="Helical" evidence="2">
    <location>
        <begin position="138"/>
        <end position="158"/>
    </location>
</feature>
<feature type="compositionally biased region" description="Pro residues" evidence="1">
    <location>
        <begin position="221"/>
        <end position="231"/>
    </location>
</feature>
<sequence>MSTGQVRTMVSLMAQGAPVEVTSMWATVGKLSRLAHLGEQFGYQYADARYVSKGTQLLMVPDPQPQARQRAQQTWSQFPQAGTGGQLPPLPAQAPELLKTQVNFDLSGRHNEKRRLLAAIPITVVCLLRMMRGDEDAMVFWGAFWVLAICLAVGMVFYTRKRHAAYEAQLQAAGYVQVPDPTGRIHYVPAGSSLAAAAPPVPQQQPQPQQQHQPPAYGHQAPPPAQPPYQQQPPAYGQQPQPPVHGQQPQPPAYGQQQPYGQQAPYGQQQPYQQQPYQQQPPQQY</sequence>
<proteinExistence type="predicted"/>
<keyword evidence="2" id="KW-1133">Transmembrane helix</keyword>
<evidence type="ECO:0000256" key="1">
    <source>
        <dbReference type="SAM" id="MobiDB-lite"/>
    </source>
</evidence>
<feature type="compositionally biased region" description="Low complexity" evidence="1">
    <location>
        <begin position="232"/>
        <end position="285"/>
    </location>
</feature>
<reference evidence="3 4" key="1">
    <citation type="submission" date="2023-05" db="EMBL/GenBank/DDBJ databases">
        <title>Draft genome sequence of Streptomyces sp. B-S-A8 isolated from a cave soil in Thailand.</title>
        <authorList>
            <person name="Chamroensaksri N."/>
            <person name="Muangham S."/>
        </authorList>
    </citation>
    <scope>NUCLEOTIDE SEQUENCE [LARGE SCALE GENOMIC DNA]</scope>
    <source>
        <strain evidence="3 4">B-S-A8</strain>
    </source>
</reference>
<dbReference type="EMBL" id="JASCIR010000001">
    <property type="protein sequence ID" value="MDI3385013.1"/>
    <property type="molecule type" value="Genomic_DNA"/>
</dbReference>
<dbReference type="Proteomes" id="UP001224661">
    <property type="component" value="Unassembled WGS sequence"/>
</dbReference>
<dbReference type="RefSeq" id="WP_282509719.1">
    <property type="nucleotide sequence ID" value="NZ_JASCIR010000001.1"/>
</dbReference>
<protein>
    <recommendedName>
        <fullName evidence="5">Integral membrane protein</fullName>
    </recommendedName>
</protein>
<keyword evidence="2" id="KW-0812">Transmembrane</keyword>
<accession>A0ABT6RMN8</accession>
<feature type="compositionally biased region" description="Low complexity" evidence="1">
    <location>
        <begin position="206"/>
        <end position="220"/>
    </location>
</feature>
<name>A0ABT6RMN8_9ACTN</name>
<feature type="transmembrane region" description="Helical" evidence="2">
    <location>
        <begin position="116"/>
        <end position="132"/>
    </location>
</feature>
<keyword evidence="2" id="KW-0472">Membrane</keyword>